<proteinExistence type="predicted"/>
<comment type="caution">
    <text evidence="2">The sequence shown here is derived from an EMBL/GenBank/DDBJ whole genome shotgun (WGS) entry which is preliminary data.</text>
</comment>
<evidence type="ECO:0000313" key="3">
    <source>
        <dbReference type="Proteomes" id="UP000238350"/>
    </source>
</evidence>
<protein>
    <submittedName>
        <fullName evidence="2">Uncharacterized protein</fullName>
    </submittedName>
</protein>
<dbReference type="Proteomes" id="UP000238350">
    <property type="component" value="Unassembled WGS sequence"/>
</dbReference>
<sequence length="241" mass="27299">MQRLQEQLDLQWDYLEARDVRIHEVRKAIGEILSDMAIDKEQAAADIEHKLHEASIEAQRQNKVAERRTVLNKELDSLMQTNEASKLTEIKKSLADIDRQIVELKQKRAQARQELAELESVFGARKARITSQLDALPPHNANVVKDEQLLLTKLEETKSELEATNEGSRMWESVIKYLDALDTKMQGPPVQIVSALEEAVAWLTEKGTFAASKHWGPLIVAIGHELEIVKEALDAIKQVNL</sequence>
<dbReference type="GeneID" id="36517256"/>
<dbReference type="EMBL" id="NDIQ01000022">
    <property type="protein sequence ID" value="PRT55888.1"/>
    <property type="molecule type" value="Genomic_DNA"/>
</dbReference>
<keyword evidence="1" id="KW-0175">Coiled coil</keyword>
<name>A0A2T0FLL7_9ASCO</name>
<accession>A0A2T0FLL7</accession>
<gene>
    <name evidence="2" type="ORF">B9G98_03508</name>
</gene>
<evidence type="ECO:0000256" key="1">
    <source>
        <dbReference type="SAM" id="Coils"/>
    </source>
</evidence>
<dbReference type="AlphaFoldDB" id="A0A2T0FLL7"/>
<feature type="coiled-coil region" evidence="1">
    <location>
        <begin position="87"/>
        <end position="164"/>
    </location>
</feature>
<evidence type="ECO:0000313" key="2">
    <source>
        <dbReference type="EMBL" id="PRT55888.1"/>
    </source>
</evidence>
<dbReference type="RefSeq" id="XP_024665833.1">
    <property type="nucleotide sequence ID" value="XM_024810065.1"/>
</dbReference>
<organism evidence="2 3">
    <name type="scientific">Wickerhamiella sorbophila</name>
    <dbReference type="NCBI Taxonomy" id="45607"/>
    <lineage>
        <taxon>Eukaryota</taxon>
        <taxon>Fungi</taxon>
        <taxon>Dikarya</taxon>
        <taxon>Ascomycota</taxon>
        <taxon>Saccharomycotina</taxon>
        <taxon>Dipodascomycetes</taxon>
        <taxon>Dipodascales</taxon>
        <taxon>Trichomonascaceae</taxon>
        <taxon>Wickerhamiella</taxon>
    </lineage>
</organism>
<reference evidence="2 3" key="1">
    <citation type="submission" date="2017-04" db="EMBL/GenBank/DDBJ databases">
        <title>Genome sequencing of [Candida] sorbophila.</title>
        <authorList>
            <person name="Ahn J.O."/>
        </authorList>
    </citation>
    <scope>NUCLEOTIDE SEQUENCE [LARGE SCALE GENOMIC DNA]</scope>
    <source>
        <strain evidence="2 3">DS02</strain>
    </source>
</reference>
<keyword evidence="3" id="KW-1185">Reference proteome</keyword>